<dbReference type="Proteomes" id="UP000237061">
    <property type="component" value="Unassembled WGS sequence"/>
</dbReference>
<feature type="DNA-binding region" description="H-T-H motif" evidence="2">
    <location>
        <begin position="29"/>
        <end position="48"/>
    </location>
</feature>
<organism evidence="4 5">
    <name type="scientific">Arthrobacter glacialis</name>
    <dbReference type="NCBI Taxonomy" id="1664"/>
    <lineage>
        <taxon>Bacteria</taxon>
        <taxon>Bacillati</taxon>
        <taxon>Actinomycetota</taxon>
        <taxon>Actinomycetes</taxon>
        <taxon>Micrococcales</taxon>
        <taxon>Micrococcaceae</taxon>
        <taxon>Arthrobacter</taxon>
    </lineage>
</organism>
<dbReference type="InterPro" id="IPR050109">
    <property type="entry name" value="HTH-type_TetR-like_transc_reg"/>
</dbReference>
<dbReference type="InterPro" id="IPR001647">
    <property type="entry name" value="HTH_TetR"/>
</dbReference>
<dbReference type="PANTHER" id="PTHR30328">
    <property type="entry name" value="TRANSCRIPTIONAL REPRESSOR"/>
    <property type="match status" value="1"/>
</dbReference>
<sequence>MAWDTARTRTLLLDAATEQFAQKGLAGTRVDAVARDAGVNKERIYQYFGNKEGLFDAVLLRALECFLMAVPLEGNGIAAVGEFAGCLFDEYTARPQLPRLLAWEGLERGDREGVTDPRAGACAENAALIRAACPQLSGPEATQLLLSIVTLATGWWALPQLGEIMSGDGVDARRAAVVAQASAMAAGPGQ</sequence>
<dbReference type="PANTHER" id="PTHR30328:SF54">
    <property type="entry name" value="HTH-TYPE TRANSCRIPTIONAL REPRESSOR SCO4008"/>
    <property type="match status" value="1"/>
</dbReference>
<accession>A0A2S3ZRZ6</accession>
<protein>
    <submittedName>
        <fullName evidence="4">TetR/AcrR family transcriptional regulator</fullName>
    </submittedName>
</protein>
<dbReference type="Pfam" id="PF00440">
    <property type="entry name" value="TetR_N"/>
    <property type="match status" value="1"/>
</dbReference>
<evidence type="ECO:0000313" key="5">
    <source>
        <dbReference type="Proteomes" id="UP000237061"/>
    </source>
</evidence>
<evidence type="ECO:0000256" key="2">
    <source>
        <dbReference type="PROSITE-ProRule" id="PRU00335"/>
    </source>
</evidence>
<dbReference type="Pfam" id="PF17926">
    <property type="entry name" value="TetR_C_21"/>
    <property type="match status" value="1"/>
</dbReference>
<dbReference type="SUPFAM" id="SSF48498">
    <property type="entry name" value="Tetracyclin repressor-like, C-terminal domain"/>
    <property type="match status" value="1"/>
</dbReference>
<name>A0A2S3ZRZ6_ARTGL</name>
<dbReference type="InterPro" id="IPR009057">
    <property type="entry name" value="Homeodomain-like_sf"/>
</dbReference>
<evidence type="ECO:0000259" key="3">
    <source>
        <dbReference type="PROSITE" id="PS50977"/>
    </source>
</evidence>
<dbReference type="PROSITE" id="PS50977">
    <property type="entry name" value="HTH_TETR_2"/>
    <property type="match status" value="1"/>
</dbReference>
<evidence type="ECO:0000256" key="1">
    <source>
        <dbReference type="ARBA" id="ARBA00023125"/>
    </source>
</evidence>
<dbReference type="OrthoDB" id="4726108at2"/>
<dbReference type="PRINTS" id="PR00455">
    <property type="entry name" value="HTHTETR"/>
</dbReference>
<dbReference type="InterPro" id="IPR036271">
    <property type="entry name" value="Tet_transcr_reg_TetR-rel_C_sf"/>
</dbReference>
<evidence type="ECO:0000313" key="4">
    <source>
        <dbReference type="EMBL" id="POH71884.1"/>
    </source>
</evidence>
<dbReference type="GO" id="GO:0003677">
    <property type="term" value="F:DNA binding"/>
    <property type="evidence" value="ECO:0007669"/>
    <property type="project" value="UniProtKB-UniRule"/>
</dbReference>
<dbReference type="GO" id="GO:0006355">
    <property type="term" value="P:regulation of DNA-templated transcription"/>
    <property type="evidence" value="ECO:0007669"/>
    <property type="project" value="UniProtKB-ARBA"/>
</dbReference>
<dbReference type="SUPFAM" id="SSF46689">
    <property type="entry name" value="Homeodomain-like"/>
    <property type="match status" value="1"/>
</dbReference>
<keyword evidence="5" id="KW-1185">Reference proteome</keyword>
<feature type="domain" description="HTH tetR-type" evidence="3">
    <location>
        <begin position="6"/>
        <end position="66"/>
    </location>
</feature>
<proteinExistence type="predicted"/>
<dbReference type="RefSeq" id="WP_103467312.1">
    <property type="nucleotide sequence ID" value="NZ_PPXB01000012.1"/>
</dbReference>
<dbReference type="EMBL" id="PPXC01000020">
    <property type="protein sequence ID" value="POH71884.1"/>
    <property type="molecule type" value="Genomic_DNA"/>
</dbReference>
<comment type="caution">
    <text evidence="4">The sequence shown here is derived from an EMBL/GenBank/DDBJ whole genome shotgun (WGS) entry which is preliminary data.</text>
</comment>
<dbReference type="AlphaFoldDB" id="A0A2S3ZRZ6"/>
<gene>
    <name evidence="4" type="ORF">CVS27_18425</name>
</gene>
<keyword evidence="1 2" id="KW-0238">DNA-binding</keyword>
<dbReference type="Gene3D" id="1.10.357.10">
    <property type="entry name" value="Tetracycline Repressor, domain 2"/>
    <property type="match status" value="1"/>
</dbReference>
<dbReference type="InterPro" id="IPR041467">
    <property type="entry name" value="Sco4008_C"/>
</dbReference>
<reference evidence="4 5" key="1">
    <citation type="submission" date="2018-01" db="EMBL/GenBank/DDBJ databases">
        <title>Arthrobacter sp. nov., from glaciers in China.</title>
        <authorList>
            <person name="Liu Q."/>
            <person name="Xin Y.-H."/>
        </authorList>
    </citation>
    <scope>NUCLEOTIDE SEQUENCE [LARGE SCALE GENOMIC DNA]</scope>
    <source>
        <strain evidence="4 5">HLT2-12-2</strain>
    </source>
</reference>